<dbReference type="AlphaFoldDB" id="A0A3S0XE28"/>
<protein>
    <submittedName>
        <fullName evidence="1">Uncharacterized protein</fullName>
    </submittedName>
</protein>
<sequence>MVLLIGFSLSVMVFAAMSYDKGFKSKSLTSHAATQAQLGAWSGAEAVRQYLLQTGAEISSLKSGDAIAFNGDLKAVSGKLLDVVLADSTYCGGLSRVRATITAPAGPATSTLDVVYCAGAAPGNGDETSQLPTGNNIRGPLDIGGENKYRGSGDGKIYVDGNISGSGSISGYDSVYSSGSVSLRGYGDAKSLVAEGDVDLEGNYGTVQSMKNITGHGGALKVTALKANGNVIDSNGGTYGVIEAIGNVTLTDGTKADTVHSKGTVFGRQSTVNTELLAQGNFEETGCCSHIAAGMVAGAVKPIASYSKDIHLTVDPDLKVSIDPVKPQATSAPVIDALSFMSSANFVFDRDADGHIKVTVHSVSGLTEGKTYFVAGSGGQQDYLCDTATYDAKSCSIKICNGYSAQNTCFGYWNNTWNLNGPSGSTILVPGTVLFKGNVNLGSGHYYNTVLSTGNISTSSDTFVISPNYAGFDIICQNTVFPNVYPSNLCKKGALVELRLGDVALLAGSYDANKQYSGGVINLGSRNEITGNVIAGDVIQTAGNTTISGLVNSGYLGRSGLSNSFGAKTVIDQSRLRQPAGQDTSSTGSASSSASVKVMWARYL</sequence>
<evidence type="ECO:0000313" key="1">
    <source>
        <dbReference type="EMBL" id="RUR71249.1"/>
    </source>
</evidence>
<comment type="caution">
    <text evidence="1">The sequence shown here is derived from an EMBL/GenBank/DDBJ whole genome shotgun (WGS) entry which is preliminary data.</text>
</comment>
<accession>A0A3S0XE28</accession>
<proteinExistence type="predicted"/>
<dbReference type="EMBL" id="RXFT01000019">
    <property type="protein sequence ID" value="RUR71249.1"/>
    <property type="molecule type" value="Genomic_DNA"/>
</dbReference>
<name>A0A3S0XE28_9BURK</name>
<reference evidence="1 2" key="1">
    <citation type="submission" date="2018-12" db="EMBL/GenBank/DDBJ databases">
        <title>The genome sequences of Variovorax guangxiensis DSM 27352.</title>
        <authorList>
            <person name="Gao J."/>
            <person name="Sun J."/>
        </authorList>
    </citation>
    <scope>NUCLEOTIDE SEQUENCE [LARGE SCALE GENOMIC DNA]</scope>
    <source>
        <strain evidence="1 2">DSM 27352</strain>
    </source>
</reference>
<dbReference type="Proteomes" id="UP000281118">
    <property type="component" value="Unassembled WGS sequence"/>
</dbReference>
<gene>
    <name evidence="1" type="ORF">EJP67_29815</name>
</gene>
<organism evidence="1 2">
    <name type="scientific">Variovorax guangxiensis</name>
    <dbReference type="NCBI Taxonomy" id="1775474"/>
    <lineage>
        <taxon>Bacteria</taxon>
        <taxon>Pseudomonadati</taxon>
        <taxon>Pseudomonadota</taxon>
        <taxon>Betaproteobacteria</taxon>
        <taxon>Burkholderiales</taxon>
        <taxon>Comamonadaceae</taxon>
        <taxon>Variovorax</taxon>
    </lineage>
</organism>
<evidence type="ECO:0000313" key="2">
    <source>
        <dbReference type="Proteomes" id="UP000281118"/>
    </source>
</evidence>
<dbReference type="OrthoDB" id="8594649at2"/>